<feature type="compositionally biased region" description="Pro residues" evidence="12">
    <location>
        <begin position="562"/>
        <end position="573"/>
    </location>
</feature>
<evidence type="ECO:0000256" key="6">
    <source>
        <dbReference type="ARBA" id="ARBA00022737"/>
    </source>
</evidence>
<reference evidence="16" key="1">
    <citation type="journal article" date="2020" name="Front. Microbiol.">
        <title>Gene regulatory networks of Penicillium echinulatum 2HH and Penicillium oxalicum 114-2 inferred by a computational biology approach.</title>
        <authorList>
            <person name="Lenz A.R."/>
            <person name="Galan-Vasquez E."/>
            <person name="Balbinot E."/>
            <person name="De Abreu F.P."/>
            <person name="De Oliveira N.S."/>
            <person name="Da Rosa L.O."/>
            <person name="De Avila E Silva S."/>
            <person name="Camassola M."/>
            <person name="Dillon A.J.P."/>
            <person name="Perez-Rueda E."/>
        </authorList>
    </citation>
    <scope>NUCLEOTIDE SEQUENCE</scope>
    <source>
        <strain evidence="16">S1M29</strain>
    </source>
</reference>
<dbReference type="Gene3D" id="3.30.40.10">
    <property type="entry name" value="Zinc/RING finger domain, C3HC4 (zinc finger)"/>
    <property type="match status" value="1"/>
</dbReference>
<dbReference type="CDD" id="cd23820">
    <property type="entry name" value="RWD_RNF14"/>
    <property type="match status" value="1"/>
</dbReference>
<feature type="domain" description="RWD" evidence="14">
    <location>
        <begin position="32"/>
        <end position="178"/>
    </location>
</feature>
<keyword evidence="5" id="KW-0479">Metal-binding</keyword>
<dbReference type="GO" id="GO:0016567">
    <property type="term" value="P:protein ubiquitination"/>
    <property type="evidence" value="ECO:0007669"/>
    <property type="project" value="InterPro"/>
</dbReference>
<evidence type="ECO:0000256" key="2">
    <source>
        <dbReference type="ARBA" id="ARBA00004906"/>
    </source>
</evidence>
<dbReference type="GO" id="GO:0008270">
    <property type="term" value="F:zinc ion binding"/>
    <property type="evidence" value="ECO:0007669"/>
    <property type="project" value="UniProtKB-KW"/>
</dbReference>
<keyword evidence="16" id="KW-0012">Acyltransferase</keyword>
<dbReference type="PROSITE" id="PS50908">
    <property type="entry name" value="RWD"/>
    <property type="match status" value="1"/>
</dbReference>
<dbReference type="GO" id="GO:0061630">
    <property type="term" value="F:ubiquitin protein ligase activity"/>
    <property type="evidence" value="ECO:0007669"/>
    <property type="project" value="UniProtKB-EC"/>
</dbReference>
<keyword evidence="17" id="KW-1185">Reference proteome</keyword>
<dbReference type="FunFam" id="3.10.110.10:FF:000112">
    <property type="entry name" value="RBR-type E3 ubiquitin transferase"/>
    <property type="match status" value="1"/>
</dbReference>
<dbReference type="Pfam" id="PF01485">
    <property type="entry name" value="IBR"/>
    <property type="match status" value="1"/>
</dbReference>
<keyword evidence="8" id="KW-0833">Ubl conjugation pathway</keyword>
<dbReference type="Gene3D" id="1.20.120.1750">
    <property type="match status" value="1"/>
</dbReference>
<dbReference type="FunFam" id="3.30.40.10:FF:000416">
    <property type="entry name" value="RBR-type E3 ubiquitin transferase"/>
    <property type="match status" value="1"/>
</dbReference>
<dbReference type="Gene3D" id="3.10.110.10">
    <property type="entry name" value="Ubiquitin Conjugating Enzyme"/>
    <property type="match status" value="1"/>
</dbReference>
<dbReference type="InterPro" id="IPR002867">
    <property type="entry name" value="IBR_dom"/>
</dbReference>
<comment type="caution">
    <text evidence="16">The sequence shown here is derived from an EMBL/GenBank/DDBJ whole genome shotgun (WGS) entry which is preliminary data.</text>
</comment>
<dbReference type="EC" id="2.3.2.31" evidence="3"/>
<evidence type="ECO:0000256" key="8">
    <source>
        <dbReference type="ARBA" id="ARBA00022786"/>
    </source>
</evidence>
<feature type="domain" description="RING-type" evidence="15">
    <location>
        <begin position="214"/>
        <end position="489"/>
    </location>
</feature>
<keyword evidence="9" id="KW-0862">Zinc</keyword>
<name>A0A8J8WL50_9EURO</name>
<evidence type="ECO:0000256" key="12">
    <source>
        <dbReference type="SAM" id="MobiDB-lite"/>
    </source>
</evidence>
<feature type="region of interest" description="Disordered" evidence="12">
    <location>
        <begin position="275"/>
        <end position="297"/>
    </location>
</feature>
<evidence type="ECO:0000256" key="9">
    <source>
        <dbReference type="ARBA" id="ARBA00022833"/>
    </source>
</evidence>
<sequence length="663" mass="74686">MVECLENPLSTCPHARAGHRMDDIPDEDDRSVEITSIAAIYPEIRIDPENPYKALLDLPVSLPSPTRVCFQQPLDLKSPVALTPPTSTDGFKDELGPDANEDIHLLSHLPPLNLTIELPVGYPAEKPPIVQLTTHPQWLPANVLTRLIEDCVRLWEECGRDMVVFTYIDHVHQSAELAFAIQDSAEGALSLSRDLKVALLDFNGSMEREKFEQETFECGVCLEPKKGATCHRLLRCSHVFCVPCLQDFYNTCITEGDVDSVRCLAPDCETTRSPILVPADGHTPRRGKKRDRTLGPSELLQIPLSPEIVQRYVFLKRKKKLESDKTTVYCPRQWCQGAARSRRHPKPTDPMADPEDADASDDEDEIKYDPSGQKGDLPPVAERVAICEECNYAFCSVCRKGWHGELVRCLPQRKKEELSAEEQATEEYLRLYTSMCPTCTVPCQKRMGCNHMRCFQCDTHFCYLCSAWLSPDNPYSHFNQSTSTCYNRLWDLEGGDGLDPEGAEALHRIPEALLHFDVEEEHNAVAENGGQEEEPLELDWSSGSEEPDDGPGWEYNQNRYLQPPPPAPVPPRNPAAGRAGDAHNPRPDAAARAAMEREEQARAMAEIRQRNHNGNRLPPGHRQDQVRGRAGPEPRGMAGLQRFLELVQNDREDEWDSDELEDF</sequence>
<keyword evidence="6" id="KW-0677">Repeat</keyword>
<dbReference type="Pfam" id="PF26200">
    <property type="entry name" value="Rcat_RNF216"/>
    <property type="match status" value="1"/>
</dbReference>
<dbReference type="Proteomes" id="UP000631181">
    <property type="component" value="Unassembled WGS sequence"/>
</dbReference>
<evidence type="ECO:0000256" key="7">
    <source>
        <dbReference type="ARBA" id="ARBA00022771"/>
    </source>
</evidence>
<feature type="compositionally biased region" description="Basic and acidic residues" evidence="12">
    <location>
        <begin position="621"/>
        <end position="632"/>
    </location>
</feature>
<evidence type="ECO:0000313" key="17">
    <source>
        <dbReference type="Proteomes" id="UP000631181"/>
    </source>
</evidence>
<evidence type="ECO:0000256" key="1">
    <source>
        <dbReference type="ARBA" id="ARBA00001798"/>
    </source>
</evidence>
<keyword evidence="4 16" id="KW-0808">Transferase</keyword>
<dbReference type="PROSITE" id="PS51873">
    <property type="entry name" value="TRIAD"/>
    <property type="match status" value="1"/>
</dbReference>
<dbReference type="InterPro" id="IPR013083">
    <property type="entry name" value="Znf_RING/FYVE/PHD"/>
</dbReference>
<dbReference type="FunFam" id="1.20.120.1750:FF:000024">
    <property type="entry name" value="RBR-type E3 ubiquitin transferase"/>
    <property type="match status" value="1"/>
</dbReference>
<evidence type="ECO:0000256" key="5">
    <source>
        <dbReference type="ARBA" id="ARBA00022723"/>
    </source>
</evidence>
<dbReference type="PANTHER" id="PTHR11685">
    <property type="entry name" value="RBR FAMILY RING FINGER AND IBR DOMAIN-CONTAINING"/>
    <property type="match status" value="1"/>
</dbReference>
<evidence type="ECO:0000256" key="3">
    <source>
        <dbReference type="ARBA" id="ARBA00012251"/>
    </source>
</evidence>
<dbReference type="Pfam" id="PF05773">
    <property type="entry name" value="RWD"/>
    <property type="match status" value="1"/>
</dbReference>
<dbReference type="InterPro" id="IPR016135">
    <property type="entry name" value="UBQ-conjugating_enzyme/RWD"/>
</dbReference>
<evidence type="ECO:0000259" key="14">
    <source>
        <dbReference type="PROSITE" id="PS50908"/>
    </source>
</evidence>
<dbReference type="EMBL" id="WIWV01000024">
    <property type="protein sequence ID" value="KAF7717684.1"/>
    <property type="molecule type" value="Genomic_DNA"/>
</dbReference>
<dbReference type="InterPro" id="IPR006575">
    <property type="entry name" value="RWD_dom"/>
</dbReference>
<dbReference type="CDD" id="cd23134">
    <property type="entry name" value="RING-HC_ITT1-like"/>
    <property type="match status" value="1"/>
</dbReference>
<feature type="region of interest" description="Disordered" evidence="12">
    <location>
        <begin position="340"/>
        <end position="376"/>
    </location>
</feature>
<evidence type="ECO:0000256" key="4">
    <source>
        <dbReference type="ARBA" id="ARBA00022679"/>
    </source>
</evidence>
<dbReference type="SUPFAM" id="SSF54495">
    <property type="entry name" value="UBC-like"/>
    <property type="match status" value="1"/>
</dbReference>
<dbReference type="InterPro" id="IPR044066">
    <property type="entry name" value="TRIAD_supradom"/>
</dbReference>
<dbReference type="InterPro" id="IPR001841">
    <property type="entry name" value="Znf_RING"/>
</dbReference>
<dbReference type="OrthoDB" id="1431934at2759"/>
<feature type="domain" description="RING-type" evidence="13">
    <location>
        <begin position="218"/>
        <end position="252"/>
    </location>
</feature>
<dbReference type="InterPro" id="IPR017907">
    <property type="entry name" value="Znf_RING_CS"/>
</dbReference>
<organism evidence="16 17">
    <name type="scientific">Penicillium ucsense</name>
    <dbReference type="NCBI Taxonomy" id="2839758"/>
    <lineage>
        <taxon>Eukaryota</taxon>
        <taxon>Fungi</taxon>
        <taxon>Dikarya</taxon>
        <taxon>Ascomycota</taxon>
        <taxon>Pezizomycotina</taxon>
        <taxon>Eurotiomycetes</taxon>
        <taxon>Eurotiomycetidae</taxon>
        <taxon>Eurotiales</taxon>
        <taxon>Aspergillaceae</taxon>
        <taxon>Penicillium</taxon>
    </lineage>
</organism>
<evidence type="ECO:0000259" key="13">
    <source>
        <dbReference type="PROSITE" id="PS50089"/>
    </source>
</evidence>
<feature type="compositionally biased region" description="Basic and acidic residues" evidence="12">
    <location>
        <begin position="594"/>
        <end position="609"/>
    </location>
</feature>
<proteinExistence type="inferred from homology"/>
<feature type="compositionally biased region" description="Acidic residues" evidence="12">
    <location>
        <begin position="352"/>
        <end position="366"/>
    </location>
</feature>
<comment type="catalytic activity">
    <reaction evidence="1">
        <text>[E2 ubiquitin-conjugating enzyme]-S-ubiquitinyl-L-cysteine + [acceptor protein]-L-lysine = [E2 ubiquitin-conjugating enzyme]-L-cysteine + [acceptor protein]-N(6)-ubiquitinyl-L-lysine.</text>
        <dbReference type="EC" id="2.3.2.31"/>
    </reaction>
</comment>
<feature type="region of interest" description="Disordered" evidence="12">
    <location>
        <begin position="525"/>
        <end position="640"/>
    </location>
</feature>
<dbReference type="InterPro" id="IPR047548">
    <property type="entry name" value="Rcat_RBR_RNF14"/>
</dbReference>
<evidence type="ECO:0000256" key="11">
    <source>
        <dbReference type="PROSITE-ProRule" id="PRU00175"/>
    </source>
</evidence>
<dbReference type="PROSITE" id="PS00518">
    <property type="entry name" value="ZF_RING_1"/>
    <property type="match status" value="1"/>
</dbReference>
<gene>
    <name evidence="16" type="ORF">PECM_003951</name>
</gene>
<dbReference type="AlphaFoldDB" id="A0A8J8WL50"/>
<evidence type="ECO:0000259" key="15">
    <source>
        <dbReference type="PROSITE" id="PS51873"/>
    </source>
</evidence>
<evidence type="ECO:0000256" key="10">
    <source>
        <dbReference type="ARBA" id="ARBA00044508"/>
    </source>
</evidence>
<dbReference type="CDD" id="cd20354">
    <property type="entry name" value="Rcat_RBR_RNF14"/>
    <property type="match status" value="1"/>
</dbReference>
<accession>A0A8J8WL50</accession>
<comment type="similarity">
    <text evidence="10">Belongs to the RBR family. RNF14 subfamily.</text>
</comment>
<dbReference type="InterPro" id="IPR031127">
    <property type="entry name" value="E3_UB_ligase_RBR"/>
</dbReference>
<dbReference type="SMART" id="SM00647">
    <property type="entry name" value="IBR"/>
    <property type="match status" value="2"/>
</dbReference>
<keyword evidence="7 11" id="KW-0863">Zinc-finger</keyword>
<evidence type="ECO:0000313" key="16">
    <source>
        <dbReference type="EMBL" id="KAF7717684.1"/>
    </source>
</evidence>
<comment type="pathway">
    <text evidence="2">Protein modification; protein ubiquitination.</text>
</comment>
<protein>
    <recommendedName>
        <fullName evidence="3">RBR-type E3 ubiquitin transferase</fullName>
        <ecNumber evidence="3">2.3.2.31</ecNumber>
    </recommendedName>
</protein>
<dbReference type="PROSITE" id="PS50089">
    <property type="entry name" value="ZF_RING_2"/>
    <property type="match status" value="1"/>
</dbReference>
<dbReference type="SUPFAM" id="SSF57850">
    <property type="entry name" value="RING/U-box"/>
    <property type="match status" value="2"/>
</dbReference>